<dbReference type="EMBL" id="BGPR01000498">
    <property type="protein sequence ID" value="GBM23428.1"/>
    <property type="molecule type" value="Genomic_DNA"/>
</dbReference>
<feature type="compositionally biased region" description="Basic residues" evidence="1">
    <location>
        <begin position="140"/>
        <end position="150"/>
    </location>
</feature>
<proteinExistence type="predicted"/>
<feature type="region of interest" description="Disordered" evidence="1">
    <location>
        <begin position="1"/>
        <end position="41"/>
    </location>
</feature>
<protein>
    <submittedName>
        <fullName evidence="2">Uncharacterized protein</fullName>
    </submittedName>
</protein>
<evidence type="ECO:0000256" key="1">
    <source>
        <dbReference type="SAM" id="MobiDB-lite"/>
    </source>
</evidence>
<feature type="compositionally biased region" description="Polar residues" evidence="1">
    <location>
        <begin position="1"/>
        <end position="13"/>
    </location>
</feature>
<feature type="region of interest" description="Disordered" evidence="1">
    <location>
        <begin position="116"/>
        <end position="150"/>
    </location>
</feature>
<dbReference type="Proteomes" id="UP000499080">
    <property type="component" value="Unassembled WGS sequence"/>
</dbReference>
<reference evidence="2 3" key="1">
    <citation type="journal article" date="2019" name="Sci. Rep.">
        <title>Orb-weaving spider Araneus ventricosus genome elucidates the spidroin gene catalogue.</title>
        <authorList>
            <person name="Kono N."/>
            <person name="Nakamura H."/>
            <person name="Ohtoshi R."/>
            <person name="Moran D.A.P."/>
            <person name="Shinohara A."/>
            <person name="Yoshida Y."/>
            <person name="Fujiwara M."/>
            <person name="Mori M."/>
            <person name="Tomita M."/>
            <person name="Arakawa K."/>
        </authorList>
    </citation>
    <scope>NUCLEOTIDE SEQUENCE [LARGE SCALE GENOMIC DNA]</scope>
</reference>
<comment type="caution">
    <text evidence="2">The sequence shown here is derived from an EMBL/GenBank/DDBJ whole genome shotgun (WGS) entry which is preliminary data.</text>
</comment>
<evidence type="ECO:0000313" key="2">
    <source>
        <dbReference type="EMBL" id="GBM23428.1"/>
    </source>
</evidence>
<gene>
    <name evidence="2" type="ORF">AVEN_181554_1</name>
</gene>
<evidence type="ECO:0000313" key="3">
    <source>
        <dbReference type="Proteomes" id="UP000499080"/>
    </source>
</evidence>
<keyword evidence="3" id="KW-1185">Reference proteome</keyword>
<dbReference type="AlphaFoldDB" id="A0A4Y2E5X5"/>
<feature type="region of interest" description="Disordered" evidence="1">
    <location>
        <begin position="231"/>
        <end position="270"/>
    </location>
</feature>
<organism evidence="2 3">
    <name type="scientific">Araneus ventricosus</name>
    <name type="common">Orbweaver spider</name>
    <name type="synonym">Epeira ventricosa</name>
    <dbReference type="NCBI Taxonomy" id="182803"/>
    <lineage>
        <taxon>Eukaryota</taxon>
        <taxon>Metazoa</taxon>
        <taxon>Ecdysozoa</taxon>
        <taxon>Arthropoda</taxon>
        <taxon>Chelicerata</taxon>
        <taxon>Arachnida</taxon>
        <taxon>Araneae</taxon>
        <taxon>Araneomorphae</taxon>
        <taxon>Entelegynae</taxon>
        <taxon>Araneoidea</taxon>
        <taxon>Araneidae</taxon>
        <taxon>Araneus</taxon>
    </lineage>
</organism>
<sequence>MVPQQLDRTSSRVTVAGQPAEGCPDAMGEPDHGHPGVSRTGHRDAYLAAPAEEALRQDETPHLQDHDEEHPRTRHLSTDHHLYITLHRTQNLRHRLGHVRALAFSTYSALHHHLQHVRHDDPLQRDQRPKNPRREEHLRGPSHKPRLLQHTHNHRRLAGDYRPVRGPSIFDRPPLSGPVAVVLILRCRGTGVGPVYHHHPHEEDPQDVHVGFGQPRRPGRGWVPGGGHLQGVHISGSEEDGTDPLDQRTHASTNSGDWRGATRQIDTSSL</sequence>
<name>A0A4Y2E5X5_ARAVE</name>
<feature type="compositionally biased region" description="Basic and acidic residues" evidence="1">
    <location>
        <begin position="117"/>
        <end position="139"/>
    </location>
</feature>
<accession>A0A4Y2E5X5</accession>